<proteinExistence type="predicted"/>
<dbReference type="EMBL" id="MLJW01000238">
    <property type="protein sequence ID" value="OIQ92176.1"/>
    <property type="molecule type" value="Genomic_DNA"/>
</dbReference>
<organism evidence="1">
    <name type="scientific">mine drainage metagenome</name>
    <dbReference type="NCBI Taxonomy" id="410659"/>
    <lineage>
        <taxon>unclassified sequences</taxon>
        <taxon>metagenomes</taxon>
        <taxon>ecological metagenomes</taxon>
    </lineage>
</organism>
<protein>
    <submittedName>
        <fullName evidence="1">Uncharacterized protein</fullName>
    </submittedName>
</protein>
<dbReference type="AntiFam" id="ANF00090">
    <property type="entry name" value="Shadow ORF (opposite yegE)"/>
</dbReference>
<sequence>MPGDLVLARHRRQDTAHRDHHVVLRLGLGEEQHELVAAGAGDGIDVADAAGYRDRHIDQQLVADGVAKAVVHVLEAIEVDENDRDGLAVPLRQGDGVLQPVVEQIAVGKPGERVVVRLAFQLRLVVHTFGDVVEDVDEMRELPFLVMNRCRGQIDPIRAAVLLVVAHHDLGVLALARRLAQPLDSGLVQIITEQEARIAPDHLLLRIAGHALEGRIGVDDRVVLRLRCLDHDDAIDARLDRPLAQPHRLFRQLPRGDVATDATVTLEPALGVEQRRTAAAVPADRAVLVAGPVFPVVERLMRGQQRPVPGPLFLADADDRQLPARLADEGRRTASASQGGVAAEGVAELFVLLPDRVGGKRRETAVAFLALAQCPLLGMAVAVQDEAEV</sequence>
<comment type="caution">
    <text evidence="1">The sequence shown here is derived from an EMBL/GenBank/DDBJ whole genome shotgun (WGS) entry which is preliminary data.</text>
</comment>
<gene>
    <name evidence="1" type="ORF">GALL_258530</name>
</gene>
<reference evidence="1" key="1">
    <citation type="submission" date="2016-10" db="EMBL/GenBank/DDBJ databases">
        <title>Sequence of Gallionella enrichment culture.</title>
        <authorList>
            <person name="Poehlein A."/>
            <person name="Muehling M."/>
            <person name="Daniel R."/>
        </authorList>
    </citation>
    <scope>NUCLEOTIDE SEQUENCE</scope>
</reference>
<evidence type="ECO:0000313" key="1">
    <source>
        <dbReference type="EMBL" id="OIQ92176.1"/>
    </source>
</evidence>
<accession>A0A1J5R840</accession>
<dbReference type="AlphaFoldDB" id="A0A1J5R840"/>
<name>A0A1J5R840_9ZZZZ</name>